<dbReference type="InterPro" id="IPR023379">
    <property type="entry name" value="BART_dom"/>
</dbReference>
<dbReference type="GO" id="GO:0005634">
    <property type="term" value="C:nucleus"/>
    <property type="evidence" value="ECO:0007669"/>
    <property type="project" value="UniProtKB-SubCell"/>
</dbReference>
<dbReference type="GO" id="GO:0051457">
    <property type="term" value="P:maintenance of protein location in nucleus"/>
    <property type="evidence" value="ECO:0007669"/>
    <property type="project" value="TreeGrafter"/>
</dbReference>
<evidence type="ECO:0000256" key="12">
    <source>
        <dbReference type="ARBA" id="ARBA00023273"/>
    </source>
</evidence>
<name>A0A812U2Z5_SYMPI</name>
<dbReference type="EMBL" id="CAJNIZ010033914">
    <property type="protein sequence ID" value="CAE7549145.1"/>
    <property type="molecule type" value="Genomic_DNA"/>
</dbReference>
<evidence type="ECO:0000256" key="8">
    <source>
        <dbReference type="ARBA" id="ARBA00023069"/>
    </source>
</evidence>
<dbReference type="Proteomes" id="UP000649617">
    <property type="component" value="Unassembled WGS sequence"/>
</dbReference>
<evidence type="ECO:0000256" key="11">
    <source>
        <dbReference type="ARBA" id="ARBA00023242"/>
    </source>
</evidence>
<protein>
    <recommendedName>
        <fullName evidence="6">ADP-ribosylation factor-like protein 2-binding protein</fullName>
    </recommendedName>
</protein>
<evidence type="ECO:0000313" key="15">
    <source>
        <dbReference type="EMBL" id="CAE7549145.1"/>
    </source>
</evidence>
<dbReference type="PANTHER" id="PTHR15487:SF4">
    <property type="entry name" value="ADP-RIBOSYLATION FACTOR-LIKE PROTEIN 2-BINDING PROTEIN"/>
    <property type="match status" value="1"/>
</dbReference>
<keyword evidence="12" id="KW-0966">Cell projection</keyword>
<keyword evidence="7" id="KW-0963">Cytoplasm</keyword>
<dbReference type="InterPro" id="IPR042541">
    <property type="entry name" value="BART_sf"/>
</dbReference>
<feature type="region of interest" description="Disordered" evidence="13">
    <location>
        <begin position="146"/>
        <end position="180"/>
    </location>
</feature>
<dbReference type="InterPro" id="IPR038849">
    <property type="entry name" value="ARL2BP"/>
</dbReference>
<reference evidence="15" key="1">
    <citation type="submission" date="2021-02" db="EMBL/GenBank/DDBJ databases">
        <authorList>
            <person name="Dougan E. K."/>
            <person name="Rhodes N."/>
            <person name="Thang M."/>
            <person name="Chan C."/>
        </authorList>
    </citation>
    <scope>NUCLEOTIDE SEQUENCE</scope>
</reference>
<evidence type="ECO:0000256" key="1">
    <source>
        <dbReference type="ARBA" id="ARBA00004120"/>
    </source>
</evidence>
<comment type="subcellular location">
    <subcellularLocation>
        <location evidence="1">Cytoplasm</location>
        <location evidence="1">Cytoskeleton</location>
        <location evidence="1">Cilium basal body</location>
    </subcellularLocation>
    <subcellularLocation>
        <location evidence="3">Cytoplasm</location>
        <location evidence="3">Cytoskeleton</location>
        <location evidence="3">Microtubule organizing center</location>
        <location evidence="3">Centrosome</location>
    </subcellularLocation>
    <subcellularLocation>
        <location evidence="4">Mitochondrion intermembrane space</location>
    </subcellularLocation>
    <subcellularLocation>
        <location evidence="2">Nucleus</location>
    </subcellularLocation>
</comment>
<keyword evidence="8" id="KW-0969">Cilium</keyword>
<feature type="compositionally biased region" description="Polar residues" evidence="13">
    <location>
        <begin position="170"/>
        <end position="180"/>
    </location>
</feature>
<evidence type="ECO:0000256" key="13">
    <source>
        <dbReference type="SAM" id="MobiDB-lite"/>
    </source>
</evidence>
<evidence type="ECO:0000256" key="9">
    <source>
        <dbReference type="ARBA" id="ARBA00023128"/>
    </source>
</evidence>
<dbReference type="Gene3D" id="1.20.1520.10">
    <property type="entry name" value="ADP-ribosylation factor-like 2-binding protein, domain"/>
    <property type="match status" value="1"/>
</dbReference>
<evidence type="ECO:0000256" key="3">
    <source>
        <dbReference type="ARBA" id="ARBA00004300"/>
    </source>
</evidence>
<evidence type="ECO:0000256" key="7">
    <source>
        <dbReference type="ARBA" id="ARBA00022490"/>
    </source>
</evidence>
<organism evidence="15 16">
    <name type="scientific">Symbiodinium pilosum</name>
    <name type="common">Dinoflagellate</name>
    <dbReference type="NCBI Taxonomy" id="2952"/>
    <lineage>
        <taxon>Eukaryota</taxon>
        <taxon>Sar</taxon>
        <taxon>Alveolata</taxon>
        <taxon>Dinophyceae</taxon>
        <taxon>Suessiales</taxon>
        <taxon>Symbiodiniaceae</taxon>
        <taxon>Symbiodinium</taxon>
    </lineage>
</organism>
<dbReference type="GO" id="GO:0005813">
    <property type="term" value="C:centrosome"/>
    <property type="evidence" value="ECO:0007669"/>
    <property type="project" value="UniProtKB-SubCell"/>
</dbReference>
<gene>
    <name evidence="15" type="primary">ARL2BP</name>
    <name evidence="15" type="ORF">SPIL2461_LOCUS14584</name>
</gene>
<keyword evidence="9" id="KW-0496">Mitochondrion</keyword>
<keyword evidence="10" id="KW-0206">Cytoskeleton</keyword>
<sequence length="180" mass="19513">MISGEGEDEEFTITGDPSNAADAAFDSQVEALQDAVLDDSFQEMLNAYCREHCHHFEDSEENKLIYTELFSQYAELIEGHLERQMASAIPGFSMASFLEELSARGEDEIDAAVLDLLISLTDFMSFKQQMLTVKAGDAGLSLAGTASQIHADEDEEGEARPDLDGLLTVSPASPSQRAAG</sequence>
<proteinExistence type="inferred from homology"/>
<dbReference type="GO" id="GO:0005758">
    <property type="term" value="C:mitochondrial intermembrane space"/>
    <property type="evidence" value="ECO:0007669"/>
    <property type="project" value="UniProtKB-SubCell"/>
</dbReference>
<dbReference type="PANTHER" id="PTHR15487">
    <property type="entry name" value="ADP-RIBOSYLATION FACTOR-LIKE PROTEIN 2-BINDING PROTEIN"/>
    <property type="match status" value="1"/>
</dbReference>
<evidence type="ECO:0000256" key="2">
    <source>
        <dbReference type="ARBA" id="ARBA00004123"/>
    </source>
</evidence>
<dbReference type="Pfam" id="PF11527">
    <property type="entry name" value="ARL2_Bind_BART"/>
    <property type="match status" value="1"/>
</dbReference>
<evidence type="ECO:0000313" key="16">
    <source>
        <dbReference type="Proteomes" id="UP000649617"/>
    </source>
</evidence>
<evidence type="ECO:0000256" key="5">
    <source>
        <dbReference type="ARBA" id="ARBA00009880"/>
    </source>
</evidence>
<evidence type="ECO:0000259" key="14">
    <source>
        <dbReference type="Pfam" id="PF11527"/>
    </source>
</evidence>
<evidence type="ECO:0000256" key="6">
    <source>
        <dbReference type="ARBA" id="ARBA00014849"/>
    </source>
</evidence>
<accession>A0A812U2Z5</accession>
<evidence type="ECO:0000256" key="4">
    <source>
        <dbReference type="ARBA" id="ARBA00004569"/>
    </source>
</evidence>
<feature type="domain" description="BART" evidence="14">
    <location>
        <begin position="25"/>
        <end position="134"/>
    </location>
</feature>
<dbReference type="AlphaFoldDB" id="A0A812U2Z5"/>
<comment type="similarity">
    <text evidence="5">Belongs to the ARL2BP family.</text>
</comment>
<comment type="caution">
    <text evidence="15">The sequence shown here is derived from an EMBL/GenBank/DDBJ whole genome shotgun (WGS) entry which is preliminary data.</text>
</comment>
<dbReference type="OrthoDB" id="302784at2759"/>
<keyword evidence="11" id="KW-0539">Nucleus</keyword>
<evidence type="ECO:0000256" key="10">
    <source>
        <dbReference type="ARBA" id="ARBA00023212"/>
    </source>
</evidence>
<keyword evidence="16" id="KW-1185">Reference proteome</keyword>